<dbReference type="PANTHER" id="PTHR46318:SF2">
    <property type="entry name" value="NUCLEOLAR TRANSCRIPTION FACTOR 1"/>
    <property type="match status" value="1"/>
</dbReference>
<dbReference type="Gene3D" id="1.10.30.10">
    <property type="entry name" value="High mobility group box domain"/>
    <property type="match status" value="5"/>
</dbReference>
<keyword evidence="6" id="KW-0804">Transcription</keyword>
<sequence length="615" mass="71722">TDRQKTWSTESKMSMWTQDDLLNLLEAMKINLPQKDLAKYKTSESHLDWEKVAFNSFTGEMLIRKFRTLTELIFDAQDFIKNPYKGKKLKKHPDFPKKPLTPYFRFFIEKRAKYAKLHPEMSNLDLTKILSMKYRGLPDKKKKKYLEDFQKDKETFGHSMSKFREDHPDLVESMAKKGSNVPEKPRTPQQLWYSHEKKAFLKTHADATTKDIKDSLGKQWTQLSDKKRLKWIAKSLEMHKAYEGFIETHPELNMSNEDIVKSTLTKAERHLKDKSDGRPDKPPPNGYSMFCAELMSSMKDVPSTERMVMCSQQWKLLKQNEKDGYQKRCEQRKKEYEVEMNRFLCSISEEEQQRVLGEQKMIGFKKGSGGSKKKSRAKLPDTPKTAQDIWQQSVIGDYLARFKNDRPKAQKAMEATWNTMEKKEKIMWIKKAAEDQKRYERELSEMRSPATIIASGKKMKFDGEPKKPPSNGYQKFSQEMLSNGELNHLPMKERMGEIGGRWQRQPQKEKDRYKKIAEEKQKLYKVELERWLADTEDEDDDDDEEEEKEAASSDNDSSSSAEDSEEEDDDDDDDDNEEDDDDDDDDDEAEDKENKSEGSSSSDSSSGATSDSDSD</sequence>
<evidence type="ECO:0000256" key="7">
    <source>
        <dbReference type="ARBA" id="ARBA00023242"/>
    </source>
</evidence>
<keyword evidence="12" id="KW-1185">Reference proteome</keyword>
<feature type="compositionally biased region" description="Acidic residues" evidence="9">
    <location>
        <begin position="534"/>
        <end position="548"/>
    </location>
</feature>
<evidence type="ECO:0000256" key="6">
    <source>
        <dbReference type="ARBA" id="ARBA00023163"/>
    </source>
</evidence>
<dbReference type="CDD" id="cd22000">
    <property type="entry name" value="HMG-box_UBF1_rpt3"/>
    <property type="match status" value="1"/>
</dbReference>
<feature type="domain" description="HMG box" evidence="10">
    <location>
        <begin position="96"/>
        <end position="164"/>
    </location>
</feature>
<dbReference type="SMART" id="SM00398">
    <property type="entry name" value="HMG"/>
    <property type="match status" value="5"/>
</dbReference>
<dbReference type="PROSITE" id="PS50118">
    <property type="entry name" value="HMG_BOX_2"/>
    <property type="match status" value="5"/>
</dbReference>
<protein>
    <submittedName>
        <fullName evidence="11">Upstream binding transcription factor</fullName>
    </submittedName>
</protein>
<evidence type="ECO:0000256" key="4">
    <source>
        <dbReference type="ARBA" id="ARBA00023125"/>
    </source>
</evidence>
<feature type="region of interest" description="Disordered" evidence="9">
    <location>
        <begin position="363"/>
        <end position="385"/>
    </location>
</feature>
<dbReference type="CDD" id="cd21998">
    <property type="entry name" value="HMG-box_UBF1_rpt1-like"/>
    <property type="match status" value="1"/>
</dbReference>
<dbReference type="PANTHER" id="PTHR46318">
    <property type="entry name" value="UPSTREAM BINDING TRANSCRIPTION FACTOR"/>
    <property type="match status" value="1"/>
</dbReference>
<feature type="compositionally biased region" description="Low complexity" evidence="9">
    <location>
        <begin position="597"/>
        <end position="615"/>
    </location>
</feature>
<feature type="domain" description="HMG box" evidence="10">
    <location>
        <begin position="280"/>
        <end position="344"/>
    </location>
</feature>
<feature type="domain" description="HMG box" evidence="10">
    <location>
        <begin position="380"/>
        <end position="447"/>
    </location>
</feature>
<dbReference type="Pfam" id="PF14887">
    <property type="entry name" value="HMG_box_5"/>
    <property type="match status" value="1"/>
</dbReference>
<evidence type="ECO:0000313" key="11">
    <source>
        <dbReference type="Ensembl" id="ENSHHUP00000081661.1"/>
    </source>
</evidence>
<evidence type="ECO:0000259" key="10">
    <source>
        <dbReference type="PROSITE" id="PS50118"/>
    </source>
</evidence>
<dbReference type="AlphaFoldDB" id="A0A4W5QVB2"/>
<dbReference type="CDD" id="cd22002">
    <property type="entry name" value="HMG-box_UBF1_rpt5"/>
    <property type="match status" value="1"/>
</dbReference>
<keyword evidence="3" id="KW-0805">Transcription regulation</keyword>
<keyword evidence="2" id="KW-0677">Repeat</keyword>
<feature type="DNA-binding region" description="HMG box" evidence="8">
    <location>
        <begin position="182"/>
        <end position="250"/>
    </location>
</feature>
<feature type="region of interest" description="Disordered" evidence="9">
    <location>
        <begin position="454"/>
        <end position="476"/>
    </location>
</feature>
<dbReference type="SUPFAM" id="SSF47095">
    <property type="entry name" value="HMG-box"/>
    <property type="match status" value="5"/>
</dbReference>
<feature type="DNA-binding region" description="HMG box" evidence="8">
    <location>
        <begin position="466"/>
        <end position="532"/>
    </location>
</feature>
<evidence type="ECO:0000256" key="9">
    <source>
        <dbReference type="SAM" id="MobiDB-lite"/>
    </source>
</evidence>
<keyword evidence="4 8" id="KW-0238">DNA-binding</keyword>
<dbReference type="Pfam" id="PF09011">
    <property type="entry name" value="HMG_box_2"/>
    <property type="match status" value="1"/>
</dbReference>
<feature type="compositionally biased region" description="Acidic residues" evidence="9">
    <location>
        <begin position="562"/>
        <end position="591"/>
    </location>
</feature>
<feature type="DNA-binding region" description="HMG box" evidence="8">
    <location>
        <begin position="280"/>
        <end position="344"/>
    </location>
</feature>
<name>A0A4W5QVB2_9TELE</name>
<dbReference type="Proteomes" id="UP000314982">
    <property type="component" value="Unassembled WGS sequence"/>
</dbReference>
<dbReference type="Pfam" id="PF00505">
    <property type="entry name" value="HMG_box"/>
    <property type="match status" value="2"/>
</dbReference>
<dbReference type="InterPro" id="IPR036910">
    <property type="entry name" value="HMG_box_dom_sf"/>
</dbReference>
<evidence type="ECO:0000256" key="2">
    <source>
        <dbReference type="ARBA" id="ARBA00022737"/>
    </source>
</evidence>
<dbReference type="GO" id="GO:0005634">
    <property type="term" value="C:nucleus"/>
    <property type="evidence" value="ECO:0007669"/>
    <property type="project" value="UniProtKB-SubCell"/>
</dbReference>
<evidence type="ECO:0000256" key="3">
    <source>
        <dbReference type="ARBA" id="ARBA00023015"/>
    </source>
</evidence>
<reference evidence="11" key="2">
    <citation type="submission" date="2025-08" db="UniProtKB">
        <authorList>
            <consortium name="Ensembl"/>
        </authorList>
    </citation>
    <scope>IDENTIFICATION</scope>
</reference>
<dbReference type="Ensembl" id="ENSHHUT00000084254.1">
    <property type="protein sequence ID" value="ENSHHUP00000081661.1"/>
    <property type="gene ID" value="ENSHHUG00000047436.1"/>
</dbReference>
<feature type="compositionally biased region" description="Basic and acidic residues" evidence="9">
    <location>
        <begin position="506"/>
        <end position="533"/>
    </location>
</feature>
<organism evidence="11 12">
    <name type="scientific">Hucho hucho</name>
    <name type="common">huchen</name>
    <dbReference type="NCBI Taxonomy" id="62062"/>
    <lineage>
        <taxon>Eukaryota</taxon>
        <taxon>Metazoa</taxon>
        <taxon>Chordata</taxon>
        <taxon>Craniata</taxon>
        <taxon>Vertebrata</taxon>
        <taxon>Euteleostomi</taxon>
        <taxon>Actinopterygii</taxon>
        <taxon>Neopterygii</taxon>
        <taxon>Teleostei</taxon>
        <taxon>Protacanthopterygii</taxon>
        <taxon>Salmoniformes</taxon>
        <taxon>Salmonidae</taxon>
        <taxon>Salmoninae</taxon>
        <taxon>Hucho</taxon>
    </lineage>
</organism>
<evidence type="ECO:0000256" key="5">
    <source>
        <dbReference type="ARBA" id="ARBA00023159"/>
    </source>
</evidence>
<keyword evidence="5" id="KW-0010">Activator</keyword>
<feature type="domain" description="HMG box" evidence="10">
    <location>
        <begin position="466"/>
        <end position="532"/>
    </location>
</feature>
<feature type="DNA-binding region" description="HMG box" evidence="8">
    <location>
        <begin position="96"/>
        <end position="164"/>
    </location>
</feature>
<proteinExistence type="predicted"/>
<accession>A0A4W5QVB2</accession>
<feature type="DNA-binding region" description="HMG box" evidence="8">
    <location>
        <begin position="380"/>
        <end position="447"/>
    </location>
</feature>
<reference evidence="11" key="3">
    <citation type="submission" date="2025-09" db="UniProtKB">
        <authorList>
            <consortium name="Ensembl"/>
        </authorList>
    </citation>
    <scope>IDENTIFICATION</scope>
</reference>
<evidence type="ECO:0000313" key="12">
    <source>
        <dbReference type="Proteomes" id="UP000314982"/>
    </source>
</evidence>
<comment type="subcellular location">
    <subcellularLocation>
        <location evidence="1">Nucleus</location>
    </subcellularLocation>
</comment>
<evidence type="ECO:0000256" key="1">
    <source>
        <dbReference type="ARBA" id="ARBA00004123"/>
    </source>
</evidence>
<dbReference type="GO" id="GO:0003677">
    <property type="term" value="F:DNA binding"/>
    <property type="evidence" value="ECO:0007669"/>
    <property type="project" value="UniProtKB-UniRule"/>
</dbReference>
<reference evidence="12" key="1">
    <citation type="submission" date="2018-06" db="EMBL/GenBank/DDBJ databases">
        <title>Genome assembly of Danube salmon.</title>
        <authorList>
            <person name="Macqueen D.J."/>
            <person name="Gundappa M.K."/>
        </authorList>
    </citation>
    <scope>NUCLEOTIDE SEQUENCE [LARGE SCALE GENOMIC DNA]</scope>
</reference>
<feature type="domain" description="HMG box" evidence="10">
    <location>
        <begin position="182"/>
        <end position="250"/>
    </location>
</feature>
<evidence type="ECO:0000256" key="8">
    <source>
        <dbReference type="PROSITE-ProRule" id="PRU00267"/>
    </source>
</evidence>
<dbReference type="InterPro" id="IPR009071">
    <property type="entry name" value="HMG_box_dom"/>
</dbReference>
<dbReference type="CDD" id="cd21999">
    <property type="entry name" value="HMG-box_UBF1_rpt2"/>
    <property type="match status" value="1"/>
</dbReference>
<dbReference type="CDD" id="cd22003">
    <property type="entry name" value="HMG-box_UBF1_rpt6-like"/>
    <property type="match status" value="1"/>
</dbReference>
<dbReference type="InterPro" id="IPR051762">
    <property type="entry name" value="UBF1"/>
</dbReference>
<dbReference type="InterPro" id="IPR029215">
    <property type="entry name" value="HMG_box_5"/>
</dbReference>
<feature type="region of interest" description="Disordered" evidence="9">
    <location>
        <begin position="492"/>
        <end position="615"/>
    </location>
</feature>
<keyword evidence="7 8" id="KW-0539">Nucleus</keyword>
<dbReference type="GeneTree" id="ENSGT00940000166349"/>
<feature type="compositionally biased region" description="Low complexity" evidence="9">
    <location>
        <begin position="552"/>
        <end position="561"/>
    </location>
</feature>